<protein>
    <submittedName>
        <fullName evidence="3">Copper-binding protein</fullName>
    </submittedName>
</protein>
<feature type="domain" description="Periplasmic copper-binding protein NosD beta helix" evidence="2">
    <location>
        <begin position="440"/>
        <end position="578"/>
    </location>
</feature>
<accession>A0A3P1V689</accession>
<dbReference type="OrthoDB" id="3260138at2"/>
<dbReference type="AlphaFoldDB" id="A0A3P1V689"/>
<dbReference type="InterPro" id="IPR012334">
    <property type="entry name" value="Pectin_lyas_fold"/>
</dbReference>
<proteinExistence type="predicted"/>
<evidence type="ECO:0000313" key="4">
    <source>
        <dbReference type="Proteomes" id="UP000271272"/>
    </source>
</evidence>
<dbReference type="Pfam" id="PF05048">
    <property type="entry name" value="NosD"/>
    <property type="match status" value="1"/>
</dbReference>
<dbReference type="Proteomes" id="UP000271272">
    <property type="component" value="Unassembled WGS sequence"/>
</dbReference>
<gene>
    <name evidence="3" type="ORF">EII10_06580</name>
</gene>
<dbReference type="EMBL" id="RQZC01000008">
    <property type="protein sequence ID" value="RRD29328.1"/>
    <property type="molecule type" value="Genomic_DNA"/>
</dbReference>
<feature type="compositionally biased region" description="Low complexity" evidence="1">
    <location>
        <begin position="44"/>
        <end position="66"/>
    </location>
</feature>
<dbReference type="InterPro" id="IPR006626">
    <property type="entry name" value="PbH1"/>
</dbReference>
<dbReference type="InterPro" id="IPR007742">
    <property type="entry name" value="NosD_dom"/>
</dbReference>
<dbReference type="SUPFAM" id="SSF51126">
    <property type="entry name" value="Pectin lyase-like"/>
    <property type="match status" value="1"/>
</dbReference>
<evidence type="ECO:0000259" key="2">
    <source>
        <dbReference type="Pfam" id="PF05048"/>
    </source>
</evidence>
<feature type="compositionally biased region" description="Low complexity" evidence="1">
    <location>
        <begin position="102"/>
        <end position="168"/>
    </location>
</feature>
<dbReference type="Gene3D" id="2.160.20.10">
    <property type="entry name" value="Single-stranded right-handed beta-helix, Pectin lyase-like"/>
    <property type="match status" value="1"/>
</dbReference>
<reference evidence="3 4" key="1">
    <citation type="submission" date="2018-11" db="EMBL/GenBank/DDBJ databases">
        <title>Genomes From Bacteria Associated with the Canine Oral Cavity: a Test Case for Automated Genome-Based Taxonomic Assignment.</title>
        <authorList>
            <person name="Coil D.A."/>
            <person name="Jospin G."/>
            <person name="Darling A.E."/>
            <person name="Wallis C."/>
            <person name="Davis I.J."/>
            <person name="Harris S."/>
            <person name="Eisen J.A."/>
            <person name="Holcombe L.J."/>
            <person name="O'Flynn C."/>
        </authorList>
    </citation>
    <scope>NUCLEOTIDE SEQUENCE [LARGE SCALE GENOMIC DNA]</scope>
    <source>
        <strain evidence="3 4">OH5050</strain>
    </source>
</reference>
<feature type="region of interest" description="Disordered" evidence="1">
    <location>
        <begin position="44"/>
        <end position="168"/>
    </location>
</feature>
<dbReference type="RefSeq" id="WP_124933710.1">
    <property type="nucleotide sequence ID" value="NZ_RQZC01000008.1"/>
</dbReference>
<name>A0A3P1V689_9ACTO</name>
<organism evidence="3 4">
    <name type="scientific">Actinomyces bowdenii</name>
    <dbReference type="NCBI Taxonomy" id="131109"/>
    <lineage>
        <taxon>Bacteria</taxon>
        <taxon>Bacillati</taxon>
        <taxon>Actinomycetota</taxon>
        <taxon>Actinomycetes</taxon>
        <taxon>Actinomycetales</taxon>
        <taxon>Actinomycetaceae</taxon>
        <taxon>Actinomyces</taxon>
    </lineage>
</organism>
<sequence>MRTHSPFILTSRITSGPAAGSSRLLAVAATGALSLALSACQLGPSHASDQAQPSPSASAAQTAGAEESAEEIPLVIPAEPTQSALGRGAGQDAADPVPPAPQAGAGSGQAPEAAGPVPSAGAAGPAAPADSPQGPGAPDPGAAAPSQAPGAPEQAVPSPEAPAAPVSPSLEEYLASQSLTEAHANGQVQIVSSLQEARDTGATAPHIVVSDGTSHIHFQQDRAQGADTTATIGGRTYGAVFTDVVPLLAFDVSGDATQVLTEAVATAARRGVGVRLSPTQAYPLTASLRIPDEVPFLDGAGATLDVSIAGTSQAKPGIAISLATGSSGTTVTGMTLDLADSPYTIGLQGDALSDSTISGITMTGVTFRGIQLAASSGPMTGVRITDNRIDNVEGSQDTKGVAYSLLVTTAMDDPDNRFAGSRSPIWERYVADGTVSPNRYANSGLTISGNTISGGYYGIGLSGVTDSVVSNNSVSSNMRSISMQNNCSNNRVESNTLTNSRSSAVHLAYNSGGNTVHGNTVTSERATGQGLLQAYQGSRSNTFSDNTVTLTGSSAPAWVLYVGPDSSGTTFTGNTVTGSAAKALIGIESIWDGRSADGSAASYMAGGSIPSPVDGSPVTYNGGRGALDQVTVTGNVLRPGAAGVPVVYVGAEVSAGPDGKQALIGSITSLNVSGNQVIGADAARLITTHTGSLPGVGTATITGDASVGSVQAG</sequence>
<comment type="caution">
    <text evidence="3">The sequence shown here is derived from an EMBL/GenBank/DDBJ whole genome shotgun (WGS) entry which is preliminary data.</text>
</comment>
<evidence type="ECO:0000313" key="3">
    <source>
        <dbReference type="EMBL" id="RRD29328.1"/>
    </source>
</evidence>
<evidence type="ECO:0000256" key="1">
    <source>
        <dbReference type="SAM" id="MobiDB-lite"/>
    </source>
</evidence>
<dbReference type="SMART" id="SM00710">
    <property type="entry name" value="PbH1"/>
    <property type="match status" value="8"/>
</dbReference>
<dbReference type="InterPro" id="IPR011050">
    <property type="entry name" value="Pectin_lyase_fold/virulence"/>
</dbReference>
<keyword evidence="4" id="KW-1185">Reference proteome</keyword>